<feature type="region of interest" description="Disordered" evidence="1">
    <location>
        <begin position="153"/>
        <end position="230"/>
    </location>
</feature>
<feature type="compositionally biased region" description="Gly residues" evidence="1">
    <location>
        <begin position="192"/>
        <end position="217"/>
    </location>
</feature>
<evidence type="ECO:0000313" key="2">
    <source>
        <dbReference type="EMBL" id="EFN54505.1"/>
    </source>
</evidence>
<dbReference type="KEGG" id="cvr:CHLNCDRAFT_135216"/>
<dbReference type="eggNOG" id="ENOG502QR3Z">
    <property type="taxonomic scope" value="Eukaryota"/>
</dbReference>
<dbReference type="OrthoDB" id="2018137at2759"/>
<dbReference type="PANTHER" id="PTHR31033">
    <property type="entry name" value="PROTEIN, PUTATIVE-RELATED"/>
    <property type="match status" value="1"/>
</dbReference>
<dbReference type="FunCoup" id="E1ZHR3">
    <property type="interactions" value="284"/>
</dbReference>
<dbReference type="InParanoid" id="E1ZHR3"/>
<protein>
    <submittedName>
        <fullName evidence="2">Uncharacterized protein</fullName>
    </submittedName>
</protein>
<sequence length="404" mass="40871">MQPDPLAAAVRQCPFLALVGAQQGEQYARNLAANPFARASAGPLLLEEGYAATLRLFHGPGGVVPLRRFDATAADAAPASGGCPFHAAAAEAKAQHASTASSSSLSPEHAVTTAAVPAAQCRAGAAATTHSAPSPLARAPFASISISGFGFVPDPGQLFNRPPRAKQQQQQRKPADPGNSRAGTTGNSSTNGGSGSSGRPGAASGGSPGVSSGGSSGSSGRLHPAAGAPGKGGCTSAWGRAIGGLIPLAANGQLSCPAPIVKMRAVVAALKPVRQLRPQALPIRALAMGGTAIAANLPCGAWREHTKKFSPQWFLAVHATIPFVAMLRKAVLMPKWAILLTVAGAIAGQNVGARMERKRVVSRRQAGRSAARDCVMPSLDDGCRRCLNAAQAAIAWTLAPVVVS</sequence>
<accession>E1ZHR3</accession>
<dbReference type="STRING" id="554065.E1ZHR3"/>
<organism evidence="3">
    <name type="scientific">Chlorella variabilis</name>
    <name type="common">Green alga</name>
    <dbReference type="NCBI Taxonomy" id="554065"/>
    <lineage>
        <taxon>Eukaryota</taxon>
        <taxon>Viridiplantae</taxon>
        <taxon>Chlorophyta</taxon>
        <taxon>core chlorophytes</taxon>
        <taxon>Trebouxiophyceae</taxon>
        <taxon>Chlorellales</taxon>
        <taxon>Chlorellaceae</taxon>
        <taxon>Chlorella clade</taxon>
        <taxon>Chlorella</taxon>
    </lineage>
</organism>
<dbReference type="OMA" id="PIVKMRA"/>
<dbReference type="AlphaFoldDB" id="E1ZHR3"/>
<evidence type="ECO:0000313" key="3">
    <source>
        <dbReference type="Proteomes" id="UP000008141"/>
    </source>
</evidence>
<dbReference type="Proteomes" id="UP000008141">
    <property type="component" value="Unassembled WGS sequence"/>
</dbReference>
<evidence type="ECO:0000256" key="1">
    <source>
        <dbReference type="SAM" id="MobiDB-lite"/>
    </source>
</evidence>
<dbReference type="PANTHER" id="PTHR31033:SF18">
    <property type="entry name" value="OS06G0115800 PROTEIN"/>
    <property type="match status" value="1"/>
</dbReference>
<proteinExistence type="predicted"/>
<feature type="compositionally biased region" description="Low complexity" evidence="1">
    <location>
        <begin position="161"/>
        <end position="191"/>
    </location>
</feature>
<gene>
    <name evidence="2" type="ORF">CHLNCDRAFT_135216</name>
</gene>
<dbReference type="RefSeq" id="XP_005846607.1">
    <property type="nucleotide sequence ID" value="XM_005846545.1"/>
</dbReference>
<reference evidence="2 3" key="1">
    <citation type="journal article" date="2010" name="Plant Cell">
        <title>The Chlorella variabilis NC64A genome reveals adaptation to photosymbiosis, coevolution with viruses, and cryptic sex.</title>
        <authorList>
            <person name="Blanc G."/>
            <person name="Duncan G."/>
            <person name="Agarkova I."/>
            <person name="Borodovsky M."/>
            <person name="Gurnon J."/>
            <person name="Kuo A."/>
            <person name="Lindquist E."/>
            <person name="Lucas S."/>
            <person name="Pangilinan J."/>
            <person name="Polle J."/>
            <person name="Salamov A."/>
            <person name="Terry A."/>
            <person name="Yamada T."/>
            <person name="Dunigan D.D."/>
            <person name="Grigoriev I.V."/>
            <person name="Claverie J.M."/>
            <person name="Van Etten J.L."/>
        </authorList>
    </citation>
    <scope>NUCLEOTIDE SEQUENCE [LARGE SCALE GENOMIC DNA]</scope>
    <source>
        <strain evidence="2 3">NC64A</strain>
    </source>
</reference>
<keyword evidence="3" id="KW-1185">Reference proteome</keyword>
<dbReference type="EMBL" id="GL433847">
    <property type="protein sequence ID" value="EFN54505.1"/>
    <property type="molecule type" value="Genomic_DNA"/>
</dbReference>
<dbReference type="GeneID" id="17353890"/>
<name>E1ZHR3_CHLVA</name>